<keyword evidence="2 3" id="KW-0802">TPR repeat</keyword>
<dbReference type="Proteomes" id="UP000242949">
    <property type="component" value="Unassembled WGS sequence"/>
</dbReference>
<organism evidence="4 5">
    <name type="scientific">Pelagirhabdus alkalitolerans</name>
    <dbReference type="NCBI Taxonomy" id="1612202"/>
    <lineage>
        <taxon>Bacteria</taxon>
        <taxon>Bacillati</taxon>
        <taxon>Bacillota</taxon>
        <taxon>Bacilli</taxon>
        <taxon>Bacillales</taxon>
        <taxon>Bacillaceae</taxon>
        <taxon>Pelagirhabdus</taxon>
    </lineage>
</organism>
<accession>A0A1G6HAD4</accession>
<evidence type="ECO:0000313" key="4">
    <source>
        <dbReference type="EMBL" id="SDB91230.1"/>
    </source>
</evidence>
<feature type="repeat" description="TPR" evidence="3">
    <location>
        <begin position="370"/>
        <end position="403"/>
    </location>
</feature>
<dbReference type="PROSITE" id="PS50005">
    <property type="entry name" value="TPR"/>
    <property type="match status" value="1"/>
</dbReference>
<dbReference type="InterPro" id="IPR011990">
    <property type="entry name" value="TPR-like_helical_dom_sf"/>
</dbReference>
<dbReference type="Gene3D" id="1.25.40.10">
    <property type="entry name" value="Tetratricopeptide repeat domain"/>
    <property type="match status" value="2"/>
</dbReference>
<dbReference type="STRING" id="1612202.SAMN05421734_102417"/>
<protein>
    <submittedName>
        <fullName evidence="4">Lipopolysaccharide biosynthesis regulator YciM, contains six TPR domains and a predicted metal-binding C-terminal domain</fullName>
    </submittedName>
</protein>
<name>A0A1G6HAD4_9BACI</name>
<dbReference type="AlphaFoldDB" id="A0A1G6HAD4"/>
<dbReference type="RefSeq" id="WP_090793583.1">
    <property type="nucleotide sequence ID" value="NZ_FMYI01000002.1"/>
</dbReference>
<evidence type="ECO:0000256" key="2">
    <source>
        <dbReference type="ARBA" id="ARBA00022803"/>
    </source>
</evidence>
<dbReference type="OrthoDB" id="2080803at2"/>
<sequence>MDIYKAIHLIEEGETDQGIKMLQDLAKDANEDDLFTIADLFLDLGLTDDAKPILEKLLTIYPTDTELIITLAELYTDLEEDQKALDLLETIDSQSTDYVLALLQKADLYQSQGLFEVAEQKLMEAKQLAPNEYMIDFALAELAFSNGHYQAALTHYEKVYKQERVLNQVDISQRLAESYAALGEFEQSIEWYQSVEIDDDDTLFRYGFIAFQANRLDIAVHNWEKLINNDPSYTSVYPYLAEAYDEQGMPDEGYRVAKLGIEQDSLNKELLLTAAGLARKVNQSDESYRLARESIAIDPGYKEGVLYLVENYKADGDFEAIIDLLSHIIDQGEEDGYYKWELAKAYEEEESFNEAYKAFQQAYDDFKDDADFLKSYGYFLVEEGKIGEAISVFKRYLSFEPSDSDLEQYLMRLES</sequence>
<evidence type="ECO:0000313" key="5">
    <source>
        <dbReference type="Proteomes" id="UP000242949"/>
    </source>
</evidence>
<dbReference type="PANTHER" id="PTHR45586:SF15">
    <property type="entry name" value="TPR REPEAT-CONTAINING PROTEIN YPIA"/>
    <property type="match status" value="1"/>
</dbReference>
<proteinExistence type="predicted"/>
<reference evidence="5" key="1">
    <citation type="submission" date="2016-09" db="EMBL/GenBank/DDBJ databases">
        <authorList>
            <person name="Varghese N."/>
            <person name="Submissions S."/>
        </authorList>
    </citation>
    <scope>NUCLEOTIDE SEQUENCE [LARGE SCALE GENOMIC DNA]</scope>
    <source>
        <strain evidence="5">S5</strain>
    </source>
</reference>
<gene>
    <name evidence="4" type="ORF">SAMN05421734_102417</name>
</gene>
<keyword evidence="5" id="KW-1185">Reference proteome</keyword>
<evidence type="ECO:0000256" key="1">
    <source>
        <dbReference type="ARBA" id="ARBA00022737"/>
    </source>
</evidence>
<dbReference type="SMART" id="SM00028">
    <property type="entry name" value="TPR"/>
    <property type="match status" value="6"/>
</dbReference>
<evidence type="ECO:0000256" key="3">
    <source>
        <dbReference type="PROSITE-ProRule" id="PRU00339"/>
    </source>
</evidence>
<dbReference type="SUPFAM" id="SSF48452">
    <property type="entry name" value="TPR-like"/>
    <property type="match status" value="2"/>
</dbReference>
<keyword evidence="1" id="KW-0677">Repeat</keyword>
<dbReference type="InterPro" id="IPR019734">
    <property type="entry name" value="TPR_rpt"/>
</dbReference>
<dbReference type="Pfam" id="PF13432">
    <property type="entry name" value="TPR_16"/>
    <property type="match status" value="2"/>
</dbReference>
<dbReference type="Pfam" id="PF14559">
    <property type="entry name" value="TPR_19"/>
    <property type="match status" value="1"/>
</dbReference>
<dbReference type="PANTHER" id="PTHR45586">
    <property type="entry name" value="TPR REPEAT-CONTAINING PROTEIN PA4667"/>
    <property type="match status" value="1"/>
</dbReference>
<dbReference type="EMBL" id="FMYI01000002">
    <property type="protein sequence ID" value="SDB91230.1"/>
    <property type="molecule type" value="Genomic_DNA"/>
</dbReference>
<dbReference type="InterPro" id="IPR051012">
    <property type="entry name" value="CellSynth/LPSAsmb/PSIAsmb"/>
</dbReference>